<organism evidence="1">
    <name type="scientific">marine sediment metagenome</name>
    <dbReference type="NCBI Taxonomy" id="412755"/>
    <lineage>
        <taxon>unclassified sequences</taxon>
        <taxon>metagenomes</taxon>
        <taxon>ecological metagenomes</taxon>
    </lineage>
</organism>
<proteinExistence type="predicted"/>
<protein>
    <submittedName>
        <fullName evidence="1">Uncharacterized protein</fullName>
    </submittedName>
</protein>
<dbReference type="AlphaFoldDB" id="A0A0F9DFI2"/>
<evidence type="ECO:0000313" key="1">
    <source>
        <dbReference type="EMBL" id="KKL60478.1"/>
    </source>
</evidence>
<reference evidence="1" key="1">
    <citation type="journal article" date="2015" name="Nature">
        <title>Complex archaea that bridge the gap between prokaryotes and eukaryotes.</title>
        <authorList>
            <person name="Spang A."/>
            <person name="Saw J.H."/>
            <person name="Jorgensen S.L."/>
            <person name="Zaremba-Niedzwiedzka K."/>
            <person name="Martijn J."/>
            <person name="Lind A.E."/>
            <person name="van Eijk R."/>
            <person name="Schleper C."/>
            <person name="Guy L."/>
            <person name="Ettema T.J."/>
        </authorList>
    </citation>
    <scope>NUCLEOTIDE SEQUENCE</scope>
</reference>
<name>A0A0F9DFI2_9ZZZZ</name>
<dbReference type="EMBL" id="LAZR01029135">
    <property type="protein sequence ID" value="KKL60478.1"/>
    <property type="molecule type" value="Genomic_DNA"/>
</dbReference>
<comment type="caution">
    <text evidence="1">The sequence shown here is derived from an EMBL/GenBank/DDBJ whole genome shotgun (WGS) entry which is preliminary data.</text>
</comment>
<accession>A0A0F9DFI2</accession>
<sequence>MCGNTEDSYNWGDIKNNGLSIYELYSYLFFGLLIYSVEKVLEAYVYLIIEVTEILTRIIRTLRGRGVFKVEED</sequence>
<gene>
    <name evidence="1" type="ORF">LCGC14_2204920</name>
</gene>